<keyword evidence="6 9" id="KW-0456">Lyase</keyword>
<dbReference type="RefSeq" id="WP_116706091.1">
    <property type="nucleotide sequence ID" value="NZ_QEKW01000001.1"/>
</dbReference>
<gene>
    <name evidence="9" type="primary">ppc</name>
    <name evidence="12" type="ORF">C8D89_10143</name>
</gene>
<keyword evidence="5 9" id="KW-0460">Magnesium</keyword>
<dbReference type="InterPro" id="IPR015813">
    <property type="entry name" value="Pyrv/PenolPyrv_kinase-like_dom"/>
</dbReference>
<dbReference type="Proteomes" id="UP000245639">
    <property type="component" value="Unassembled WGS sequence"/>
</dbReference>
<dbReference type="GO" id="GO:0006107">
    <property type="term" value="P:oxaloacetate metabolic process"/>
    <property type="evidence" value="ECO:0007669"/>
    <property type="project" value="UniProtKB-UniRule"/>
</dbReference>
<dbReference type="GO" id="GO:0006099">
    <property type="term" value="P:tricarboxylic acid cycle"/>
    <property type="evidence" value="ECO:0007669"/>
    <property type="project" value="InterPro"/>
</dbReference>
<evidence type="ECO:0000313" key="12">
    <source>
        <dbReference type="EMBL" id="PVZ14179.1"/>
    </source>
</evidence>
<evidence type="ECO:0000256" key="9">
    <source>
        <dbReference type="HAMAP-Rule" id="MF_00595"/>
    </source>
</evidence>
<dbReference type="PROSITE" id="PS00781">
    <property type="entry name" value="PEPCASE_1"/>
    <property type="match status" value="1"/>
</dbReference>
<dbReference type="Gene3D" id="1.20.1440.90">
    <property type="entry name" value="Phosphoenolpyruvate/pyruvate domain"/>
    <property type="match status" value="1"/>
</dbReference>
<feature type="active site" evidence="9 10">
    <location>
        <position position="161"/>
    </location>
</feature>
<accession>A0A2U1FPU1</accession>
<dbReference type="InterPro" id="IPR018129">
    <property type="entry name" value="PEP_COase_Lys_AS"/>
</dbReference>
<dbReference type="Pfam" id="PF00311">
    <property type="entry name" value="PEPcase"/>
    <property type="match status" value="1"/>
</dbReference>
<protein>
    <recommendedName>
        <fullName evidence="4 9">Phosphoenolpyruvate carboxylase</fullName>
        <shortName evidence="9">PEPC</shortName>
        <shortName evidence="9">PEPCase</shortName>
        <ecNumber evidence="3 9">4.1.1.31</ecNumber>
    </recommendedName>
</protein>
<dbReference type="InterPro" id="IPR022805">
    <property type="entry name" value="PEP_COase_bac/pln-type"/>
</dbReference>
<dbReference type="PANTHER" id="PTHR30523:SF6">
    <property type="entry name" value="PHOSPHOENOLPYRUVATE CARBOXYLASE"/>
    <property type="match status" value="1"/>
</dbReference>
<evidence type="ECO:0000256" key="1">
    <source>
        <dbReference type="ARBA" id="ARBA00003670"/>
    </source>
</evidence>
<keyword evidence="13" id="KW-1185">Reference proteome</keyword>
<comment type="similarity">
    <text evidence="2 9">Belongs to the PEPCase type 1 family.</text>
</comment>
<organism evidence="12 13">
    <name type="scientific">Actinomycetospora cinnamomea</name>
    <dbReference type="NCBI Taxonomy" id="663609"/>
    <lineage>
        <taxon>Bacteria</taxon>
        <taxon>Bacillati</taxon>
        <taxon>Actinomycetota</taxon>
        <taxon>Actinomycetes</taxon>
        <taxon>Pseudonocardiales</taxon>
        <taxon>Pseudonocardiaceae</taxon>
        <taxon>Actinomycetospora</taxon>
    </lineage>
</organism>
<comment type="function">
    <text evidence="1 9">Forms oxaloacetate, a four-carbon dicarboxylic acid source for the tricarboxylic acid cycle.</text>
</comment>
<evidence type="ECO:0000256" key="6">
    <source>
        <dbReference type="ARBA" id="ARBA00023239"/>
    </source>
</evidence>
<dbReference type="PRINTS" id="PR00150">
    <property type="entry name" value="PEPCARBXLASE"/>
</dbReference>
<sequence>MSENGERQARADRVSTEGTVASESEHSALRADIRRLSTLLGRTVAAQHGDDVLDLVERVRHLVRQAPSHDPGGGRGDTEIRDLLAELDPGTAAVLGRAFATYFHLANLAEQLHRARERGAVHDEGRGPLHELADRLVTDADPDEVPTALSRLELKPVFTAHPTEAQRQSVLGKLRSIAAILGSDLPDDVAETRLHRFVDLIWQTDEIRPERPTVLDEARSVAYYLEQLGRRAVPEVLTELDEQLARVGLTLPQGSRPLVLGCWVGGDRDGNPNVTAELTLETMRIYGERGVRIQTDLLEDLVQELSVSTRLVGVSEDLRRSLARDRRALPEVYDRFVRLNAEEPYRLKCSYIHARLENTRRRYAEGTPHRPGRDYLGADEYLRDLEVMDASLRSHQGERIADGGLRDVMRCANAVGLHLASVDVREHTNFHHTALAALFDRVGELDTPYAELDHAGRAEVLSRELAGRRALTPRRNWEGIGDDSFRETLEVFDCIRTVQETYGEEALHTYVISMAQNVDDILAVAVLAREAGLAEITGGRDAPEAVASLDIVPLFETATELKISGDLLDGMLSDPSYRALVAARGDVQEMMLGYSDSNKGAGLTTSQWSIHQAQRQLRDVAAKHGVRLRLFHGRGGSVGRGGGPAGEAIAAQPHGVVDACMKVTEQGEVISDKYSLPTLAEDNLEIMLAAVLDATLMHQTSRVEAATLKRWDEAMDVISDAAQEAYERLIGQEGLPDFFTQATPVDELSMLNVGSRPGKRPGAGGQASLDDLRAIPWVFGWTQTRMIVPGWFGLGSGLAAAHEAGYSEVIDEMRDWAFFANLISNVEMTLAKTDMRIAGFYVSELVDPELQGIFEMIKEEHRVTEREVLKLTPGHELLGGNPLLRRSLDVREGYLEPLHHLQVHTLAQRRGVDDPDPDLQRALLLTVNGISAGMRNTG</sequence>
<dbReference type="InterPro" id="IPR021135">
    <property type="entry name" value="PEP_COase"/>
</dbReference>
<dbReference type="GO" id="GO:0005829">
    <property type="term" value="C:cytosol"/>
    <property type="evidence" value="ECO:0007669"/>
    <property type="project" value="TreeGrafter"/>
</dbReference>
<comment type="subunit">
    <text evidence="9">Homotetramer.</text>
</comment>
<comment type="cofactor">
    <cofactor evidence="9">
        <name>Mg(2+)</name>
        <dbReference type="ChEBI" id="CHEBI:18420"/>
    </cofactor>
</comment>
<dbReference type="OrthoDB" id="9768133at2"/>
<dbReference type="AlphaFoldDB" id="A0A2U1FPU1"/>
<evidence type="ECO:0000256" key="5">
    <source>
        <dbReference type="ARBA" id="ARBA00022842"/>
    </source>
</evidence>
<dbReference type="EC" id="4.1.1.31" evidence="3 9"/>
<evidence type="ECO:0000256" key="2">
    <source>
        <dbReference type="ARBA" id="ARBA00008346"/>
    </source>
</evidence>
<dbReference type="GO" id="GO:0008964">
    <property type="term" value="F:phosphoenolpyruvate carboxylase activity"/>
    <property type="evidence" value="ECO:0007669"/>
    <property type="project" value="UniProtKB-UniRule"/>
</dbReference>
<evidence type="ECO:0000256" key="11">
    <source>
        <dbReference type="SAM" id="MobiDB-lite"/>
    </source>
</evidence>
<dbReference type="NCBIfam" id="NF000584">
    <property type="entry name" value="PRK00009.1"/>
    <property type="match status" value="1"/>
</dbReference>
<evidence type="ECO:0000256" key="8">
    <source>
        <dbReference type="ARBA" id="ARBA00048995"/>
    </source>
</evidence>
<feature type="compositionally biased region" description="Basic and acidic residues" evidence="11">
    <location>
        <begin position="1"/>
        <end position="15"/>
    </location>
</feature>
<keyword evidence="12" id="KW-0670">Pyruvate</keyword>
<evidence type="ECO:0000256" key="4">
    <source>
        <dbReference type="ARBA" id="ARBA00022419"/>
    </source>
</evidence>
<dbReference type="SUPFAM" id="SSF51621">
    <property type="entry name" value="Phosphoenolpyruvate/pyruvate domain"/>
    <property type="match status" value="1"/>
</dbReference>
<reference evidence="12 13" key="1">
    <citation type="submission" date="2018-04" db="EMBL/GenBank/DDBJ databases">
        <title>Genomic Encyclopedia of Type Strains, Phase IV (KMG-IV): sequencing the most valuable type-strain genomes for metagenomic binning, comparative biology and taxonomic classification.</title>
        <authorList>
            <person name="Goeker M."/>
        </authorList>
    </citation>
    <scope>NUCLEOTIDE SEQUENCE [LARGE SCALE GENOMIC DNA]</scope>
    <source>
        <strain evidence="12 13">DSM 45771</strain>
    </source>
</reference>
<feature type="region of interest" description="Disordered" evidence="11">
    <location>
        <begin position="1"/>
        <end position="27"/>
    </location>
</feature>
<name>A0A2U1FPU1_9PSEU</name>
<comment type="caution">
    <text evidence="12">The sequence shown here is derived from an EMBL/GenBank/DDBJ whole genome shotgun (WGS) entry which is preliminary data.</text>
</comment>
<evidence type="ECO:0000256" key="3">
    <source>
        <dbReference type="ARBA" id="ARBA00012305"/>
    </source>
</evidence>
<proteinExistence type="inferred from homology"/>
<comment type="catalytic activity">
    <reaction evidence="8 9">
        <text>oxaloacetate + phosphate = phosphoenolpyruvate + hydrogencarbonate</text>
        <dbReference type="Rhea" id="RHEA:28370"/>
        <dbReference type="ChEBI" id="CHEBI:16452"/>
        <dbReference type="ChEBI" id="CHEBI:17544"/>
        <dbReference type="ChEBI" id="CHEBI:43474"/>
        <dbReference type="ChEBI" id="CHEBI:58702"/>
        <dbReference type="EC" id="4.1.1.31"/>
    </reaction>
</comment>
<evidence type="ECO:0000313" key="13">
    <source>
        <dbReference type="Proteomes" id="UP000245639"/>
    </source>
</evidence>
<keyword evidence="7 9" id="KW-0120">Carbon dioxide fixation</keyword>
<evidence type="ECO:0000256" key="7">
    <source>
        <dbReference type="ARBA" id="ARBA00023300"/>
    </source>
</evidence>
<dbReference type="HAMAP" id="MF_00595">
    <property type="entry name" value="PEPcase_type1"/>
    <property type="match status" value="1"/>
</dbReference>
<dbReference type="GO" id="GO:0015977">
    <property type="term" value="P:carbon fixation"/>
    <property type="evidence" value="ECO:0007669"/>
    <property type="project" value="UniProtKB-UniRule"/>
</dbReference>
<dbReference type="GO" id="GO:0000287">
    <property type="term" value="F:magnesium ion binding"/>
    <property type="evidence" value="ECO:0007669"/>
    <property type="project" value="UniProtKB-UniRule"/>
</dbReference>
<feature type="active site" evidence="9">
    <location>
        <position position="599"/>
    </location>
</feature>
<evidence type="ECO:0000256" key="10">
    <source>
        <dbReference type="PROSITE-ProRule" id="PRU10111"/>
    </source>
</evidence>
<dbReference type="PANTHER" id="PTHR30523">
    <property type="entry name" value="PHOSPHOENOLPYRUVATE CARBOXYLASE"/>
    <property type="match status" value="1"/>
</dbReference>
<dbReference type="EMBL" id="QEKW01000001">
    <property type="protein sequence ID" value="PVZ14179.1"/>
    <property type="molecule type" value="Genomic_DNA"/>
</dbReference>